<dbReference type="AlphaFoldDB" id="A0A2K9LND0"/>
<reference evidence="9" key="1">
    <citation type="submission" date="2017-08" db="EMBL/GenBank/DDBJ databases">
        <title>Direct submision.</title>
        <authorList>
            <person name="Kim S.-J."/>
            <person name="Rhee S.-K."/>
        </authorList>
    </citation>
    <scope>NUCLEOTIDE SEQUENCE [LARGE SCALE GENOMIC DNA]</scope>
    <source>
        <strain evidence="9">GI5</strain>
    </source>
</reference>
<dbReference type="OrthoDB" id="2052122at2"/>
<evidence type="ECO:0000256" key="2">
    <source>
        <dbReference type="ARBA" id="ARBA00022723"/>
    </source>
</evidence>
<organism evidence="8 9">
    <name type="scientific">Ketobacter alkanivorans</name>
    <dbReference type="NCBI Taxonomy" id="1917421"/>
    <lineage>
        <taxon>Bacteria</taxon>
        <taxon>Pseudomonadati</taxon>
        <taxon>Pseudomonadota</taxon>
        <taxon>Gammaproteobacteria</taxon>
        <taxon>Pseudomonadales</taxon>
        <taxon>Ketobacteraceae</taxon>
        <taxon>Ketobacter</taxon>
    </lineage>
</organism>
<evidence type="ECO:0000256" key="4">
    <source>
        <dbReference type="ARBA" id="ARBA00022833"/>
    </source>
</evidence>
<dbReference type="InterPro" id="IPR041526">
    <property type="entry name" value="DAPG_hydrolase"/>
</dbReference>
<proteinExistence type="inferred from homology"/>
<dbReference type="RefSeq" id="WP_101895158.1">
    <property type="nucleotide sequence ID" value="NZ_CP022684.1"/>
</dbReference>
<gene>
    <name evidence="8" type="ORF">Kalk_15715</name>
</gene>
<keyword evidence="4" id="KW-0862">Zinc</keyword>
<comment type="similarity">
    <text evidence="5">Belongs to the DAPG/phloretin hydrolase family.</text>
</comment>
<keyword evidence="9" id="KW-1185">Reference proteome</keyword>
<dbReference type="GO" id="GO:0016787">
    <property type="term" value="F:hydrolase activity"/>
    <property type="evidence" value="ECO:0007669"/>
    <property type="project" value="UniProtKB-KW"/>
</dbReference>
<evidence type="ECO:0000259" key="7">
    <source>
        <dbReference type="Pfam" id="PF18089"/>
    </source>
</evidence>
<keyword evidence="2" id="KW-0479">Metal-binding</keyword>
<evidence type="ECO:0000256" key="1">
    <source>
        <dbReference type="ARBA" id="ARBA00001947"/>
    </source>
</evidence>
<sequence length="405" mass="46210">MTNYLFRGVVLLMLACSWPTQAHLRDVMVSQQEQQTVIVVEQELQGLRPEMLDWWWNNLGRDGFFQRWNPQAHVAFQWLQAPASQEQLAVAVGAVQDITLNLGGVTLNSQLRYLQPGARCVGDDHRLVAELSFPGHEALGTGLVRYDYTNSGRGEGLLLRTTYSMPDGLAELYPDYVQALSAYVEASMVNLQTFLGDEFQALYVEDALLPWGSYEIVPSGWLTKKVIVNQEILGITPDMLDWWWDNIDTTNRYKGWHPTAHVSFGWRVPPSQPDRLEYSVGAVQLVTEYIGPYKSNLLITWLDPELAEDVVEYQHWIVAKTDLKELSGILPQRLIHEYQTNETGDGIVMRSTFTVPIFFDWIMPGFSQSLGEHAIQEMHFLPNFLPAMFKQEYEKNTEGCGQCQE</sequence>
<feature type="chain" id="PRO_5014804542" description="DAPG hydrolase PhiG domain-containing protein" evidence="6">
    <location>
        <begin position="23"/>
        <end position="405"/>
    </location>
</feature>
<accession>A0A2K9LND0</accession>
<dbReference type="KEGG" id="kak:Kalk_15715"/>
<protein>
    <recommendedName>
        <fullName evidence="7">DAPG hydrolase PhiG domain-containing protein</fullName>
    </recommendedName>
</protein>
<dbReference type="EMBL" id="CP022684">
    <property type="protein sequence ID" value="AUM13783.1"/>
    <property type="molecule type" value="Genomic_DNA"/>
</dbReference>
<dbReference type="Pfam" id="PF18089">
    <property type="entry name" value="DAPG_hydrolase"/>
    <property type="match status" value="1"/>
</dbReference>
<name>A0A2K9LND0_9GAMM</name>
<feature type="signal peptide" evidence="6">
    <location>
        <begin position="1"/>
        <end position="22"/>
    </location>
</feature>
<evidence type="ECO:0000256" key="6">
    <source>
        <dbReference type="SAM" id="SignalP"/>
    </source>
</evidence>
<evidence type="ECO:0000256" key="3">
    <source>
        <dbReference type="ARBA" id="ARBA00022801"/>
    </source>
</evidence>
<keyword evidence="6" id="KW-0732">Signal</keyword>
<evidence type="ECO:0000313" key="8">
    <source>
        <dbReference type="EMBL" id="AUM13783.1"/>
    </source>
</evidence>
<dbReference type="Proteomes" id="UP000235116">
    <property type="component" value="Chromosome"/>
</dbReference>
<keyword evidence="3" id="KW-0378">Hydrolase</keyword>
<dbReference type="GO" id="GO:0046872">
    <property type="term" value="F:metal ion binding"/>
    <property type="evidence" value="ECO:0007669"/>
    <property type="project" value="UniProtKB-KW"/>
</dbReference>
<evidence type="ECO:0000313" key="9">
    <source>
        <dbReference type="Proteomes" id="UP000235116"/>
    </source>
</evidence>
<evidence type="ECO:0000256" key="5">
    <source>
        <dbReference type="ARBA" id="ARBA00023459"/>
    </source>
</evidence>
<comment type="cofactor">
    <cofactor evidence="1">
        <name>Zn(2+)</name>
        <dbReference type="ChEBI" id="CHEBI:29105"/>
    </cofactor>
</comment>
<feature type="domain" description="DAPG hydrolase PhiG" evidence="7">
    <location>
        <begin position="214"/>
        <end position="353"/>
    </location>
</feature>